<reference evidence="3" key="1">
    <citation type="submission" date="2018-09" db="EMBL/GenBank/DDBJ databases">
        <title>Draft Genome Sequence of Mediterraneibacter sp. KCTC 15684.</title>
        <authorList>
            <person name="Kim J.S."/>
            <person name="Han K.I."/>
            <person name="Suh M.K."/>
            <person name="Lee K.C."/>
            <person name="Eom M.K."/>
            <person name="Lee J.H."/>
            <person name="Park S.H."/>
            <person name="Kang S.W."/>
            <person name="Park J.E."/>
            <person name="Oh B.S."/>
            <person name="Yu S.Y."/>
            <person name="Choi S.H."/>
            <person name="Lee D.H."/>
            <person name="Yoon H."/>
            <person name="Kim B."/>
            <person name="Yang S.J."/>
            <person name="Lee J.S."/>
        </authorList>
    </citation>
    <scope>NUCLEOTIDE SEQUENCE [LARGE SCALE GENOMIC DNA]</scope>
    <source>
        <strain evidence="3">KCTC 15684</strain>
    </source>
</reference>
<dbReference type="RefSeq" id="WP_117602244.1">
    <property type="nucleotide sequence ID" value="NZ_BHGK01000001.1"/>
</dbReference>
<sequence length="150" mass="17711">MRKRNIRKPVDEFLFLLGVGGSVYYGVEVLFRGFSHWSMFLLGGLCLVFCTKQGQWTHWMDPLWKQILRCMVFITSCEFMTGILVNKIFQWQIWDYSRMPGQLLGQICVPFSLIFGCLSIFGSYFGGFLSYFLYREERPKIILSQKRRQS</sequence>
<proteinExistence type="predicted"/>
<feature type="transmembrane region" description="Helical" evidence="1">
    <location>
        <begin position="109"/>
        <end position="134"/>
    </location>
</feature>
<feature type="transmembrane region" description="Helical" evidence="1">
    <location>
        <begin position="67"/>
        <end position="89"/>
    </location>
</feature>
<dbReference type="EMBL" id="BHGK01000001">
    <property type="protein sequence ID" value="GCA65585.1"/>
    <property type="molecule type" value="Genomic_DNA"/>
</dbReference>
<accession>A0A391NXA9</accession>
<evidence type="ECO:0000313" key="3">
    <source>
        <dbReference type="Proteomes" id="UP000265643"/>
    </source>
</evidence>
<evidence type="ECO:0000313" key="2">
    <source>
        <dbReference type="EMBL" id="GCA65585.1"/>
    </source>
</evidence>
<name>A0A391NXA9_9FIRM</name>
<evidence type="ECO:0000256" key="1">
    <source>
        <dbReference type="SAM" id="Phobius"/>
    </source>
</evidence>
<keyword evidence="1" id="KW-0472">Membrane</keyword>
<dbReference type="AlphaFoldDB" id="A0A391NXA9"/>
<protein>
    <submittedName>
        <fullName evidence="2">Membrane protein</fullName>
    </submittedName>
</protein>
<keyword evidence="1" id="KW-1133">Transmembrane helix</keyword>
<keyword evidence="1" id="KW-0812">Transmembrane</keyword>
<gene>
    <name evidence="2" type="ORF">KGMB01110_00210</name>
</gene>
<dbReference type="Proteomes" id="UP000265643">
    <property type="component" value="Unassembled WGS sequence"/>
</dbReference>
<comment type="caution">
    <text evidence="2">The sequence shown here is derived from an EMBL/GenBank/DDBJ whole genome shotgun (WGS) entry which is preliminary data.</text>
</comment>
<dbReference type="InterPro" id="IPR010540">
    <property type="entry name" value="CmpB_TMEM229"/>
</dbReference>
<keyword evidence="3" id="KW-1185">Reference proteome</keyword>
<dbReference type="Pfam" id="PF06541">
    <property type="entry name" value="ABC_trans_CmpB"/>
    <property type="match status" value="1"/>
</dbReference>
<feature type="transmembrane region" description="Helical" evidence="1">
    <location>
        <begin position="37"/>
        <end position="55"/>
    </location>
</feature>
<organism evidence="2 3">
    <name type="scientific">Mediterraneibacter butyricigenes</name>
    <dbReference type="NCBI Taxonomy" id="2316025"/>
    <lineage>
        <taxon>Bacteria</taxon>
        <taxon>Bacillati</taxon>
        <taxon>Bacillota</taxon>
        <taxon>Clostridia</taxon>
        <taxon>Lachnospirales</taxon>
        <taxon>Lachnospiraceae</taxon>
        <taxon>Mediterraneibacter</taxon>
    </lineage>
</organism>
<feature type="transmembrane region" description="Helical" evidence="1">
    <location>
        <begin position="12"/>
        <end position="31"/>
    </location>
</feature>